<dbReference type="Proteomes" id="UP000663851">
    <property type="component" value="Unassembled WGS sequence"/>
</dbReference>
<dbReference type="EMBL" id="CAJNYV010005805">
    <property type="protein sequence ID" value="CAF3782550.1"/>
    <property type="molecule type" value="Genomic_DNA"/>
</dbReference>
<dbReference type="EMBL" id="CAJNYD010002426">
    <property type="protein sequence ID" value="CAF3418098.1"/>
    <property type="molecule type" value="Genomic_DNA"/>
</dbReference>
<evidence type="ECO:0000313" key="6">
    <source>
        <dbReference type="EMBL" id="CAF4727709.1"/>
    </source>
</evidence>
<protein>
    <submittedName>
        <fullName evidence="3">Uncharacterized protein</fullName>
    </submittedName>
</protein>
<dbReference type="EMBL" id="CAJOBO010001151">
    <property type="protein sequence ID" value="CAF4344775.1"/>
    <property type="molecule type" value="Genomic_DNA"/>
</dbReference>
<proteinExistence type="predicted"/>
<dbReference type="EMBL" id="CAJNYU010000630">
    <property type="protein sequence ID" value="CAF3378188.1"/>
    <property type="molecule type" value="Genomic_DNA"/>
</dbReference>
<dbReference type="AlphaFoldDB" id="A0A819AEU1"/>
<evidence type="ECO:0000313" key="4">
    <source>
        <dbReference type="EMBL" id="CAF4344775.1"/>
    </source>
</evidence>
<dbReference type="EMBL" id="CAJOBS010001409">
    <property type="protein sequence ID" value="CAF4727709.1"/>
    <property type="molecule type" value="Genomic_DNA"/>
</dbReference>
<dbReference type="Proteomes" id="UP000663865">
    <property type="component" value="Unassembled WGS sequence"/>
</dbReference>
<evidence type="ECO:0000313" key="3">
    <source>
        <dbReference type="EMBL" id="CAF3782550.1"/>
    </source>
</evidence>
<comment type="caution">
    <text evidence="3">The sequence shown here is derived from an EMBL/GenBank/DDBJ whole genome shotgun (WGS) entry which is preliminary data.</text>
</comment>
<dbReference type="Proteomes" id="UP000663838">
    <property type="component" value="Unassembled WGS sequence"/>
</dbReference>
<evidence type="ECO:0000313" key="7">
    <source>
        <dbReference type="Proteomes" id="UP000663865"/>
    </source>
</evidence>
<sequence>MSCRDCCGCPKFIKSCSIRNESNGDVHVYVSYKKLGSDLGDSEGHQYDVAIPQGETHRVEHRIVKHDLADYNSQINKIDVTLVNGNQLHVEEPFDGVREIQNDWLFVINDQSIKSLPAEN</sequence>
<name>A0A819AEU1_9BILA</name>
<dbReference type="Proteomes" id="UP000663862">
    <property type="component" value="Unassembled WGS sequence"/>
</dbReference>
<dbReference type="Proteomes" id="UP000663869">
    <property type="component" value="Unassembled WGS sequence"/>
</dbReference>
<evidence type="ECO:0000313" key="1">
    <source>
        <dbReference type="EMBL" id="CAF3378188.1"/>
    </source>
</evidence>
<reference evidence="3" key="1">
    <citation type="submission" date="2021-02" db="EMBL/GenBank/DDBJ databases">
        <authorList>
            <person name="Nowell W R."/>
        </authorList>
    </citation>
    <scope>NUCLEOTIDE SEQUENCE</scope>
</reference>
<evidence type="ECO:0000313" key="5">
    <source>
        <dbReference type="EMBL" id="CAF4466680.1"/>
    </source>
</evidence>
<gene>
    <name evidence="1" type="ORF">FME351_LOCUS6987</name>
    <name evidence="4" type="ORF">HFQ381_LOCUS16341</name>
    <name evidence="3" type="ORF">KIK155_LOCUS31436</name>
    <name evidence="2" type="ORF">LUA448_LOCUS19164</name>
    <name evidence="6" type="ORF">TOA249_LOCUS18690</name>
    <name evidence="5" type="ORF">TSG867_LOCUS18286</name>
</gene>
<evidence type="ECO:0000313" key="2">
    <source>
        <dbReference type="EMBL" id="CAF3418098.1"/>
    </source>
</evidence>
<dbReference type="EMBL" id="CAJOBQ010001211">
    <property type="protein sequence ID" value="CAF4466680.1"/>
    <property type="molecule type" value="Genomic_DNA"/>
</dbReference>
<dbReference type="Proteomes" id="UP000663833">
    <property type="component" value="Unassembled WGS sequence"/>
</dbReference>
<organism evidence="3 7">
    <name type="scientific">Rotaria socialis</name>
    <dbReference type="NCBI Taxonomy" id="392032"/>
    <lineage>
        <taxon>Eukaryota</taxon>
        <taxon>Metazoa</taxon>
        <taxon>Spiralia</taxon>
        <taxon>Gnathifera</taxon>
        <taxon>Rotifera</taxon>
        <taxon>Eurotatoria</taxon>
        <taxon>Bdelloidea</taxon>
        <taxon>Philodinida</taxon>
        <taxon>Philodinidae</taxon>
        <taxon>Rotaria</taxon>
    </lineage>
</organism>
<accession>A0A819AEU1</accession>